<accession>A0A2Z6P4N7</accession>
<evidence type="ECO:0000313" key="2">
    <source>
        <dbReference type="EMBL" id="GAU38649.1"/>
    </source>
</evidence>
<keyword evidence="3" id="KW-1185">Reference proteome</keyword>
<organism evidence="2 3">
    <name type="scientific">Trifolium subterraneum</name>
    <name type="common">Subterranean clover</name>
    <dbReference type="NCBI Taxonomy" id="3900"/>
    <lineage>
        <taxon>Eukaryota</taxon>
        <taxon>Viridiplantae</taxon>
        <taxon>Streptophyta</taxon>
        <taxon>Embryophyta</taxon>
        <taxon>Tracheophyta</taxon>
        <taxon>Spermatophyta</taxon>
        <taxon>Magnoliopsida</taxon>
        <taxon>eudicotyledons</taxon>
        <taxon>Gunneridae</taxon>
        <taxon>Pentapetalae</taxon>
        <taxon>rosids</taxon>
        <taxon>fabids</taxon>
        <taxon>Fabales</taxon>
        <taxon>Fabaceae</taxon>
        <taxon>Papilionoideae</taxon>
        <taxon>50 kb inversion clade</taxon>
        <taxon>NPAAA clade</taxon>
        <taxon>Hologalegina</taxon>
        <taxon>IRL clade</taxon>
        <taxon>Trifolieae</taxon>
        <taxon>Trifolium</taxon>
    </lineage>
</organism>
<dbReference type="EMBL" id="DF973724">
    <property type="protein sequence ID" value="GAU38649.1"/>
    <property type="molecule type" value="Genomic_DNA"/>
</dbReference>
<gene>
    <name evidence="2" type="ORF">TSUD_276890</name>
</gene>
<evidence type="ECO:0000313" key="3">
    <source>
        <dbReference type="Proteomes" id="UP000242715"/>
    </source>
</evidence>
<name>A0A2Z6P4N7_TRISU</name>
<proteinExistence type="predicted"/>
<sequence length="64" mass="7592">MNTLATNEEHEPGTSMNRDQGERHTTYQIEFPTYSKKDKRTSNIIEPQMQWTIRQLHLVFIEGN</sequence>
<evidence type="ECO:0000256" key="1">
    <source>
        <dbReference type="SAM" id="MobiDB-lite"/>
    </source>
</evidence>
<protein>
    <submittedName>
        <fullName evidence="2">Uncharacterized protein</fullName>
    </submittedName>
</protein>
<dbReference type="Proteomes" id="UP000242715">
    <property type="component" value="Unassembled WGS sequence"/>
</dbReference>
<reference evidence="3" key="1">
    <citation type="journal article" date="2017" name="Front. Plant Sci.">
        <title>Climate Clever Clovers: New Paradigm to Reduce the Environmental Footprint of Ruminants by Breeding Low Methanogenic Forages Utilizing Haplotype Variation.</title>
        <authorList>
            <person name="Kaur P."/>
            <person name="Appels R."/>
            <person name="Bayer P.E."/>
            <person name="Keeble-Gagnere G."/>
            <person name="Wang J."/>
            <person name="Hirakawa H."/>
            <person name="Shirasawa K."/>
            <person name="Vercoe P."/>
            <person name="Stefanova K."/>
            <person name="Durmic Z."/>
            <person name="Nichols P."/>
            <person name="Revell C."/>
            <person name="Isobe S.N."/>
            <person name="Edwards D."/>
            <person name="Erskine W."/>
        </authorList>
    </citation>
    <scope>NUCLEOTIDE SEQUENCE [LARGE SCALE GENOMIC DNA]</scope>
    <source>
        <strain evidence="3">cv. Daliak</strain>
    </source>
</reference>
<dbReference type="AlphaFoldDB" id="A0A2Z6P4N7"/>
<feature type="region of interest" description="Disordered" evidence="1">
    <location>
        <begin position="1"/>
        <end position="29"/>
    </location>
</feature>